<dbReference type="Proteomes" id="UP000249248">
    <property type="component" value="Unassembled WGS sequence"/>
</dbReference>
<keyword evidence="1" id="KW-1133">Transmembrane helix</keyword>
<feature type="transmembrane region" description="Helical" evidence="1">
    <location>
        <begin position="59"/>
        <end position="81"/>
    </location>
</feature>
<accession>A0A2W1N041</accession>
<dbReference type="AlphaFoldDB" id="A0A2W1N041"/>
<feature type="transmembrane region" description="Helical" evidence="1">
    <location>
        <begin position="88"/>
        <end position="105"/>
    </location>
</feature>
<evidence type="ECO:0000313" key="2">
    <source>
        <dbReference type="EMBL" id="PZE17064.1"/>
    </source>
</evidence>
<proteinExistence type="predicted"/>
<comment type="caution">
    <text evidence="2">The sequence shown here is derived from an EMBL/GenBank/DDBJ whole genome shotgun (WGS) entry which is preliminary data.</text>
</comment>
<keyword evidence="3" id="KW-1185">Reference proteome</keyword>
<protein>
    <submittedName>
        <fullName evidence="2">Uncharacterized protein</fullName>
    </submittedName>
</protein>
<evidence type="ECO:0000256" key="1">
    <source>
        <dbReference type="SAM" id="Phobius"/>
    </source>
</evidence>
<reference evidence="2 3" key="1">
    <citation type="submission" date="2018-06" db="EMBL/GenBank/DDBJ databases">
        <title>The draft genome sequence of Crocinitomix sp. SM1701.</title>
        <authorList>
            <person name="Zhang X."/>
        </authorList>
    </citation>
    <scope>NUCLEOTIDE SEQUENCE [LARGE SCALE GENOMIC DNA]</scope>
    <source>
        <strain evidence="2 3">SM1701</strain>
    </source>
</reference>
<evidence type="ECO:0000313" key="3">
    <source>
        <dbReference type="Proteomes" id="UP000249248"/>
    </source>
</evidence>
<dbReference type="EMBL" id="QKSB01000005">
    <property type="protein sequence ID" value="PZE17064.1"/>
    <property type="molecule type" value="Genomic_DNA"/>
</dbReference>
<feature type="transmembrane region" description="Helical" evidence="1">
    <location>
        <begin position="7"/>
        <end position="28"/>
    </location>
</feature>
<sequence length="138" mass="14720">MPIVLRNIFAILLGVLIGSLVNMALITLSPSIIPIPEGVDNTTAEGLKAGIHLFQPQHFIMPFLAHAIGTFIGALFAARIAGSHKMSYALVLGFFFLIGGIMMASMLPSPLWFNITDLALAYLPMAWLGGKLGSVKIA</sequence>
<dbReference type="OrthoDB" id="6025129at2"/>
<gene>
    <name evidence="2" type="ORF">DNU06_09985</name>
</gene>
<keyword evidence="1" id="KW-0472">Membrane</keyword>
<name>A0A2W1N041_9FLAO</name>
<dbReference type="RefSeq" id="WP_111063188.1">
    <property type="nucleotide sequence ID" value="NZ_JBHUCU010000032.1"/>
</dbReference>
<organism evidence="2 3">
    <name type="scientific">Putridiphycobacter roseus</name>
    <dbReference type="NCBI Taxonomy" id="2219161"/>
    <lineage>
        <taxon>Bacteria</taxon>
        <taxon>Pseudomonadati</taxon>
        <taxon>Bacteroidota</taxon>
        <taxon>Flavobacteriia</taxon>
        <taxon>Flavobacteriales</taxon>
        <taxon>Crocinitomicaceae</taxon>
        <taxon>Putridiphycobacter</taxon>
    </lineage>
</organism>
<keyword evidence="1" id="KW-0812">Transmembrane</keyword>